<proteinExistence type="predicted"/>
<reference evidence="2" key="1">
    <citation type="submission" date="2021-06" db="EMBL/GenBank/DDBJ databases">
        <authorList>
            <person name="Kallberg Y."/>
            <person name="Tangrot J."/>
            <person name="Rosling A."/>
        </authorList>
    </citation>
    <scope>NUCLEOTIDE SEQUENCE</scope>
    <source>
        <strain evidence="2">87-6 pot B 2015</strain>
    </source>
</reference>
<feature type="compositionally biased region" description="Polar residues" evidence="1">
    <location>
        <begin position="292"/>
        <end position="301"/>
    </location>
</feature>
<name>A0A9N9A2S5_FUNMO</name>
<dbReference type="EMBL" id="CAJVPP010000831">
    <property type="protein sequence ID" value="CAG8515684.1"/>
    <property type="molecule type" value="Genomic_DNA"/>
</dbReference>
<feature type="region of interest" description="Disordered" evidence="1">
    <location>
        <begin position="254"/>
        <end position="302"/>
    </location>
</feature>
<feature type="region of interest" description="Disordered" evidence="1">
    <location>
        <begin position="81"/>
        <end position="131"/>
    </location>
</feature>
<gene>
    <name evidence="2" type="ORF">FMOSSE_LOCUS4769</name>
</gene>
<keyword evidence="3" id="KW-1185">Reference proteome</keyword>
<comment type="caution">
    <text evidence="2">The sequence shown here is derived from an EMBL/GenBank/DDBJ whole genome shotgun (WGS) entry which is preliminary data.</text>
</comment>
<evidence type="ECO:0000256" key="1">
    <source>
        <dbReference type="SAM" id="MobiDB-lite"/>
    </source>
</evidence>
<feature type="compositionally biased region" description="Low complexity" evidence="1">
    <location>
        <begin position="82"/>
        <end position="106"/>
    </location>
</feature>
<accession>A0A9N9A2S5</accession>
<dbReference type="AlphaFoldDB" id="A0A9N9A2S5"/>
<protein>
    <submittedName>
        <fullName evidence="2">4571_t:CDS:1</fullName>
    </submittedName>
</protein>
<dbReference type="Proteomes" id="UP000789375">
    <property type="component" value="Unassembled WGS sequence"/>
</dbReference>
<feature type="region of interest" description="Disordered" evidence="1">
    <location>
        <begin position="395"/>
        <end position="435"/>
    </location>
</feature>
<evidence type="ECO:0000313" key="3">
    <source>
        <dbReference type="Proteomes" id="UP000789375"/>
    </source>
</evidence>
<organism evidence="2 3">
    <name type="scientific">Funneliformis mosseae</name>
    <name type="common">Endomycorrhizal fungus</name>
    <name type="synonym">Glomus mosseae</name>
    <dbReference type="NCBI Taxonomy" id="27381"/>
    <lineage>
        <taxon>Eukaryota</taxon>
        <taxon>Fungi</taxon>
        <taxon>Fungi incertae sedis</taxon>
        <taxon>Mucoromycota</taxon>
        <taxon>Glomeromycotina</taxon>
        <taxon>Glomeromycetes</taxon>
        <taxon>Glomerales</taxon>
        <taxon>Glomeraceae</taxon>
        <taxon>Funneliformis</taxon>
    </lineage>
</organism>
<sequence>MIPSIKEINQELVRRLSHTRSSTSSYFTAAERRDRDTILNEKNSRRYATYELNWYDFNNMDDHVVSEDPQDAFPEPMIIQRSTSPTKTTPFPSPTSITSSSSSIEETPPETEKFDNENDSDNEERQPSIFGGITVKTVKVVHVTNSRHNSLQPLQPSRRSYTQDYINNDIMQDGPELISVITRGYPEKSVSKTHLEKKKAPGINELDSNEDDSNTHRMKQNTSALLTKERRKTRIYNHDIKIINSERILRRSLSNGVTRTSSKRRSGATIYKKQQKHKTRQVQQEEKMVAAPTSNHYTNDPTDMEEDYDVIPNPTKFFPWIPVPEGPPRLIHASLIPLDQIDKDVTRFYFEEEILARYKPKRKSKVQNSVPKPKRPSQIFRQNLLEQSLAMSFQSGYIRNPPKPKRSSIRRSVTMSRPKRKESPLDAPKPRRPSQNFRQNLLEQSIAMSLNENVHAFRPKRKQSSPLIAPKSKRPFKIFRQGVSMSFNENVQRRQSPPLDVHKPKRPSQIFRQNLLEQSIAISFNNDYAVRSIRKQTSLSSKIPRRRFSRKGSNAKLNDKEARRERYMKRAEKVINEVTQNQADKVKQKPIKVLEIPRILDIDELNKRVEEQLRKKACLQSPQPPPRQPEVELKKVDVRRKRSKSATFSLINVRERSNELSQGESPPRLPSRHMSLYNSPIHIPFATHIVSSAIF</sequence>
<evidence type="ECO:0000313" key="2">
    <source>
        <dbReference type="EMBL" id="CAG8515684.1"/>
    </source>
</evidence>